<dbReference type="EMBL" id="JBBUTF010000019">
    <property type="protein sequence ID" value="MEK8028113.1"/>
    <property type="molecule type" value="Genomic_DNA"/>
</dbReference>
<evidence type="ECO:0000256" key="1">
    <source>
        <dbReference type="SAM" id="MobiDB-lite"/>
    </source>
</evidence>
<evidence type="ECO:0000313" key="2">
    <source>
        <dbReference type="EMBL" id="MEK8028113.1"/>
    </source>
</evidence>
<dbReference type="InterPro" id="IPR022265">
    <property type="entry name" value="CHP03790"/>
</dbReference>
<accession>A0ABU9BF19</accession>
<dbReference type="RefSeq" id="WP_341375896.1">
    <property type="nucleotide sequence ID" value="NZ_JBBUTF010000019.1"/>
</dbReference>
<feature type="compositionally biased region" description="Gly residues" evidence="1">
    <location>
        <begin position="77"/>
        <end position="88"/>
    </location>
</feature>
<feature type="region of interest" description="Disordered" evidence="1">
    <location>
        <begin position="1"/>
        <end position="28"/>
    </location>
</feature>
<reference evidence="2 3" key="1">
    <citation type="submission" date="2024-04" db="EMBL/GenBank/DDBJ databases">
        <title>Novel species of the genus Ideonella isolated from streams.</title>
        <authorList>
            <person name="Lu H."/>
        </authorList>
    </citation>
    <scope>NUCLEOTIDE SEQUENCE [LARGE SCALE GENOMIC DNA]</scope>
    <source>
        <strain evidence="2 3">BYS139W</strain>
    </source>
</reference>
<organism evidence="2 3">
    <name type="scientific">Pseudaquabacterium rugosum</name>
    <dbReference type="NCBI Taxonomy" id="2984194"/>
    <lineage>
        <taxon>Bacteria</taxon>
        <taxon>Pseudomonadati</taxon>
        <taxon>Pseudomonadota</taxon>
        <taxon>Betaproteobacteria</taxon>
        <taxon>Burkholderiales</taxon>
        <taxon>Sphaerotilaceae</taxon>
        <taxon>Pseudaquabacterium</taxon>
    </lineage>
</organism>
<comment type="caution">
    <text evidence="2">The sequence shown here is derived from an EMBL/GenBank/DDBJ whole genome shotgun (WGS) entry which is preliminary data.</text>
</comment>
<protein>
    <submittedName>
        <fullName evidence="2">TIGR03790 family protein</fullName>
    </submittedName>
</protein>
<feature type="compositionally biased region" description="Low complexity" evidence="1">
    <location>
        <begin position="89"/>
        <end position="121"/>
    </location>
</feature>
<feature type="region of interest" description="Disordered" evidence="1">
    <location>
        <begin position="51"/>
        <end position="121"/>
    </location>
</feature>
<evidence type="ECO:0000313" key="3">
    <source>
        <dbReference type="Proteomes" id="UP001368500"/>
    </source>
</evidence>
<sequence length="458" mass="46713">MPAPSPAERATATPGLRLRPRSDTPFHRPGLRLRAAALAVGTGLLVSCGGGGGGGSTSVASDGGSAEPVGSGSVVSGVGGSSGTGTGSSTGSSSTSGSTSGTTASGGASTGTTTGTTTSPTDVSATSLAVLVAEGDPTSEAIARAYQAARGLSDSQIIRVALSTATETLGEAEFGLLKSRIDAQLGASTQALLVTWSQPSRVTGACTMSLTSALTFGYDNRWCGQCNRTQVSRYYGAATRRPWTDLGLRPSMMLGARTLAQAQALIARGLAAEGAQTRAAAQPQATLPQGWLLRTSDSLRSVRWTDMQALSTGAAGGATAASRVRWRYQDNSAGAASDRLNGAADVMFYLTGLARVPDITGNTYLPGAVADHLTSFGGVLPSAYGQMPATDWLDAGLTGSYGTVEEPCNWTEKFPRASVLAQRYTAGDTLIEAYWKSVQWPGQGLFVGDPLARPWAPG</sequence>
<dbReference type="NCBIfam" id="TIGR03790">
    <property type="entry name" value="TIGR03790 family protein"/>
    <property type="match status" value="1"/>
</dbReference>
<keyword evidence="3" id="KW-1185">Reference proteome</keyword>
<gene>
    <name evidence="2" type="ORF">AACH11_19295</name>
</gene>
<dbReference type="Proteomes" id="UP001368500">
    <property type="component" value="Unassembled WGS sequence"/>
</dbReference>
<name>A0ABU9BF19_9BURK</name>
<feature type="compositionally biased region" description="Low complexity" evidence="1">
    <location>
        <begin position="57"/>
        <end position="76"/>
    </location>
</feature>
<proteinExistence type="predicted"/>